<dbReference type="InterPro" id="IPR016161">
    <property type="entry name" value="Ald_DH/histidinol_DH"/>
</dbReference>
<dbReference type="InterPro" id="IPR016163">
    <property type="entry name" value="Ald_DH_C"/>
</dbReference>
<reference evidence="3" key="1">
    <citation type="journal article" date="2021" name="Nat. Commun.">
        <title>Genetic determinants of endophytism in the Arabidopsis root mycobiome.</title>
        <authorList>
            <person name="Mesny F."/>
            <person name="Miyauchi S."/>
            <person name="Thiergart T."/>
            <person name="Pickel B."/>
            <person name="Atanasova L."/>
            <person name="Karlsson M."/>
            <person name="Huettel B."/>
            <person name="Barry K.W."/>
            <person name="Haridas S."/>
            <person name="Chen C."/>
            <person name="Bauer D."/>
            <person name="Andreopoulos W."/>
            <person name="Pangilinan J."/>
            <person name="LaButti K."/>
            <person name="Riley R."/>
            <person name="Lipzen A."/>
            <person name="Clum A."/>
            <person name="Drula E."/>
            <person name="Henrissat B."/>
            <person name="Kohler A."/>
            <person name="Grigoriev I.V."/>
            <person name="Martin F.M."/>
            <person name="Hacquard S."/>
        </authorList>
    </citation>
    <scope>NUCLEOTIDE SEQUENCE</scope>
    <source>
        <strain evidence="3">FSSC 5 MPI-SDFR-AT-0091</strain>
    </source>
</reference>
<dbReference type="Proteomes" id="UP000736672">
    <property type="component" value="Unassembled WGS sequence"/>
</dbReference>
<name>A0A9P9HIX8_FUSSL</name>
<dbReference type="GO" id="GO:0016620">
    <property type="term" value="F:oxidoreductase activity, acting on the aldehyde or oxo group of donors, NAD or NADP as acceptor"/>
    <property type="evidence" value="ECO:0007669"/>
    <property type="project" value="InterPro"/>
</dbReference>
<comment type="caution">
    <text evidence="3">The sequence shown here is derived from an EMBL/GenBank/DDBJ whole genome shotgun (WGS) entry which is preliminary data.</text>
</comment>
<sequence>MTKPFTAVRSAAIDGRVLNPFYRKTQLKNLHSTLADNAARIQEAIKNDTNHRPAEIKGEYWLTLKCIADAFASIDPQKCIEDEYAISKGRDDPDSRSPVGIVVIEPSSHAFLYSLIAALVPAIAAGNCVIVKAQNSLLETPSLVLGLIQESLDKDILEVTSQQVNSADIDHPHIRVLQNGSTSSTSNQDLVSNSKAPVLAFVERDADVQAAAKALVSSRFGLGGKSPYAPDVVYVNEWVKKDLLRAIVQQSTDFMANPTVTRRSAKAAKSELAKQAEKEGFVNIIASGSGGLILDVEDRKSALLGQKVAENCLVIHSVTSMDDAIDASRSSGPLAAAYIFTTPNMAKYMCQFVDATVSFVNQIPAELMYSPIAPQGHPPQPNNYRIYQQDLFSHPTPKYITNSSTSEKLAKFMSGSSPHELVALDREATTKLPEIVRLKRAGGIGFFNQGIVTGLLLALTTLLSGTGLLGYYAVKYWRARAL</sequence>
<accession>A0A9P9HIX8</accession>
<evidence type="ECO:0000259" key="2">
    <source>
        <dbReference type="Pfam" id="PF00171"/>
    </source>
</evidence>
<dbReference type="InterPro" id="IPR015590">
    <property type="entry name" value="Aldehyde_DH_dom"/>
</dbReference>
<keyword evidence="4" id="KW-1185">Reference proteome</keyword>
<dbReference type="Pfam" id="PF00171">
    <property type="entry name" value="Aldedh"/>
    <property type="match status" value="1"/>
</dbReference>
<keyword evidence="1" id="KW-0812">Transmembrane</keyword>
<dbReference type="OrthoDB" id="5596991at2759"/>
<keyword evidence="1" id="KW-1133">Transmembrane helix</keyword>
<dbReference type="Gene3D" id="3.40.309.10">
    <property type="entry name" value="Aldehyde Dehydrogenase, Chain A, domain 2"/>
    <property type="match status" value="1"/>
</dbReference>
<evidence type="ECO:0000313" key="4">
    <source>
        <dbReference type="Proteomes" id="UP000736672"/>
    </source>
</evidence>
<gene>
    <name evidence="3" type="ORF">B0J15DRAFT_525718</name>
</gene>
<evidence type="ECO:0000256" key="1">
    <source>
        <dbReference type="SAM" id="Phobius"/>
    </source>
</evidence>
<feature type="transmembrane region" description="Helical" evidence="1">
    <location>
        <begin position="451"/>
        <end position="474"/>
    </location>
</feature>
<proteinExistence type="predicted"/>
<dbReference type="PANTHER" id="PTHR43111:SF1">
    <property type="entry name" value="ALDEHYDE DEHYDROGENASE B-RELATED"/>
    <property type="match status" value="1"/>
</dbReference>
<dbReference type="EMBL" id="JAGTJS010000009">
    <property type="protein sequence ID" value="KAH7258468.1"/>
    <property type="molecule type" value="Genomic_DNA"/>
</dbReference>
<keyword evidence="1" id="KW-0472">Membrane</keyword>
<dbReference type="InterPro" id="IPR016162">
    <property type="entry name" value="Ald_DH_N"/>
</dbReference>
<dbReference type="Gene3D" id="3.40.605.10">
    <property type="entry name" value="Aldehyde Dehydrogenase, Chain A, domain 1"/>
    <property type="match status" value="1"/>
</dbReference>
<dbReference type="AlphaFoldDB" id="A0A9P9HIX8"/>
<dbReference type="SUPFAM" id="SSF53720">
    <property type="entry name" value="ALDH-like"/>
    <property type="match status" value="1"/>
</dbReference>
<dbReference type="PANTHER" id="PTHR43111">
    <property type="entry name" value="ALDEHYDE DEHYDROGENASE B-RELATED"/>
    <property type="match status" value="1"/>
</dbReference>
<feature type="domain" description="Aldehyde dehydrogenase" evidence="2">
    <location>
        <begin position="19"/>
        <end position="256"/>
    </location>
</feature>
<protein>
    <submittedName>
        <fullName evidence="3">Aldehyde/histidinol dehydrogenase</fullName>
    </submittedName>
</protein>
<organism evidence="3 4">
    <name type="scientific">Fusarium solani</name>
    <name type="common">Filamentous fungus</name>
    <dbReference type="NCBI Taxonomy" id="169388"/>
    <lineage>
        <taxon>Eukaryota</taxon>
        <taxon>Fungi</taxon>
        <taxon>Dikarya</taxon>
        <taxon>Ascomycota</taxon>
        <taxon>Pezizomycotina</taxon>
        <taxon>Sordariomycetes</taxon>
        <taxon>Hypocreomycetidae</taxon>
        <taxon>Hypocreales</taxon>
        <taxon>Nectriaceae</taxon>
        <taxon>Fusarium</taxon>
        <taxon>Fusarium solani species complex</taxon>
    </lineage>
</organism>
<evidence type="ECO:0000313" key="3">
    <source>
        <dbReference type="EMBL" id="KAH7258468.1"/>
    </source>
</evidence>